<dbReference type="RefSeq" id="WP_284350070.1">
    <property type="nucleotide sequence ID" value="NZ_BRXS01000003.1"/>
</dbReference>
<dbReference type="Pfam" id="PF13620">
    <property type="entry name" value="CarboxypepD_reg"/>
    <property type="match status" value="1"/>
</dbReference>
<feature type="chain" id="PRO_5041322546" description="Carboxypeptidase regulatory-like domain-containing protein" evidence="2">
    <location>
        <begin position="25"/>
        <end position="1253"/>
    </location>
</feature>
<evidence type="ECO:0000313" key="3">
    <source>
        <dbReference type="EMBL" id="GLC25615.1"/>
    </source>
</evidence>
<evidence type="ECO:0008006" key="5">
    <source>
        <dbReference type="Google" id="ProtNLM"/>
    </source>
</evidence>
<dbReference type="InterPro" id="IPR008969">
    <property type="entry name" value="CarboxyPept-like_regulatory"/>
</dbReference>
<evidence type="ECO:0000313" key="4">
    <source>
        <dbReference type="Proteomes" id="UP001161325"/>
    </source>
</evidence>
<keyword evidence="2" id="KW-0732">Signal</keyword>
<reference evidence="3" key="1">
    <citation type="submission" date="2022-08" db="EMBL/GenBank/DDBJ databases">
        <title>Draft genome sequencing of Roseisolibacter agri AW1220.</title>
        <authorList>
            <person name="Tobiishi Y."/>
            <person name="Tonouchi A."/>
        </authorList>
    </citation>
    <scope>NUCLEOTIDE SEQUENCE</scope>
    <source>
        <strain evidence="3">AW1220</strain>
    </source>
</reference>
<accession>A0AA37V147</accession>
<sequence length="1253" mass="133641">MPRRTPVLPFLLAALLGGASPALAQAPAGPPEVVRGRVTDDSARAVFAAAITVTRGPDRLVQTTTTDSAGRYSVRFDPGTGDYLVHVAAPGFRPARRRVERQGAERELVADFALGRDLAMLAAVQIRGERPVRASNPIRPTTLETGAAEKWVDGVGGQLPPSVAGDLSALAGTIPGVTLTPSGPAILGSGAESNLTTLNGLALPGGSIPRAARTETRVTGATFDPTRGGFSGANIDVRLGPGDRFYQRRNGFLTLDAPQLQFTDAVGRASGAANGGFRGSLGADGELIRQALTYNVALDIARNTSDPATLVNAQAETLLRAGVAPDSVARLVQLTGPLGLPLSGGGIPTARNRDALTWLGRLDDTRDSLKTRTLTSYAGLTKEGALGFGPLTAPSVGGERKERTLGAQLVLADFVGAGRRVLTETRLSASLVGNEATPYRRLPGATVLVRSDIAADGDALDDRSDVAGLTLGGGPFVASDERRWTVEGANETIWNARGRRHRFKALAWMRGDGLRQSAVGNALGNYTFASLDDFAANRPASYTRTLVQPEREGTVWNGAAALAHQWTPSRWFNVLYGARVETSVFGDRPPANPALEQALGVRTGVAPTRFHVSPRAGFSFTYNRDRENGSGTNQNPVGRFYRTTAGVIRGGIGEFRDLLRPGLLADATASTGLPGSTSLLSCVGAAVPAADWSLFASDASTIPTQCAGGGGILAERAPSVTLIDRDYDVPRSWRASLDWNTSWQRLLLRVSALGSYDLSQPGVVDANFAGTQRFALAGEGNRPVFVTPAAIDAGSGAVSASEARRAPQFGRVGVRTSDLRGYGGQLTFQVSPDVFKFRSRASIFSSVAYTLQGTKRQYRGFDGAAFGDPSVREWAAGPNDARHQLVVTGGFSTRKTGTVTLFARAQSGLPYTPVVQGDVNGDGRSGDRAFVPAVANVDAQLAEQLQALLVGGAPGARECLTAYAGRMAARNGCRGPWTQTLNMQWRPPIPRRWASRLTTNVYLQNVLGGIDQLLHDDASLRGWGSTATPDAVLLVPRGFDASAPGGPRFRYDVNPRFGDTRGARTLLREPFRLSIDFSVNLAVDYPVQQLRRALEPVRVPGGGWQRRSADSLAAFYLSRTSNIHRALLAESDSLFLSRAQVAALQRNDSAFSAEVRGMYVALGQFLASRPEGEPGKVELDSVAKVEKAYWKAFWRQPEIADSVVTPTQRELFPMLRNMVATPMKDRENSQWQFGYPVPFDPKANQRPVPRRGD</sequence>
<name>A0AA37V147_9BACT</name>
<dbReference type="AlphaFoldDB" id="A0AA37V147"/>
<evidence type="ECO:0000256" key="2">
    <source>
        <dbReference type="SAM" id="SignalP"/>
    </source>
</evidence>
<protein>
    <recommendedName>
        <fullName evidence="5">Carboxypeptidase regulatory-like domain-containing protein</fullName>
    </recommendedName>
</protein>
<dbReference type="Gene3D" id="2.60.40.1120">
    <property type="entry name" value="Carboxypeptidase-like, regulatory domain"/>
    <property type="match status" value="1"/>
</dbReference>
<keyword evidence="4" id="KW-1185">Reference proteome</keyword>
<evidence type="ECO:0000256" key="1">
    <source>
        <dbReference type="SAM" id="MobiDB-lite"/>
    </source>
</evidence>
<dbReference type="Proteomes" id="UP001161325">
    <property type="component" value="Unassembled WGS sequence"/>
</dbReference>
<comment type="caution">
    <text evidence="3">The sequence shown here is derived from an EMBL/GenBank/DDBJ whole genome shotgun (WGS) entry which is preliminary data.</text>
</comment>
<dbReference type="SUPFAM" id="SSF49464">
    <property type="entry name" value="Carboxypeptidase regulatory domain-like"/>
    <property type="match status" value="1"/>
</dbReference>
<organism evidence="3 4">
    <name type="scientific">Roseisolibacter agri</name>
    <dbReference type="NCBI Taxonomy" id="2014610"/>
    <lineage>
        <taxon>Bacteria</taxon>
        <taxon>Pseudomonadati</taxon>
        <taxon>Gemmatimonadota</taxon>
        <taxon>Gemmatimonadia</taxon>
        <taxon>Gemmatimonadales</taxon>
        <taxon>Gemmatimonadaceae</taxon>
        <taxon>Roseisolibacter</taxon>
    </lineage>
</organism>
<dbReference type="EMBL" id="BRXS01000003">
    <property type="protein sequence ID" value="GLC25615.1"/>
    <property type="molecule type" value="Genomic_DNA"/>
</dbReference>
<feature type="signal peptide" evidence="2">
    <location>
        <begin position="1"/>
        <end position="24"/>
    </location>
</feature>
<dbReference type="SUPFAM" id="SSF56935">
    <property type="entry name" value="Porins"/>
    <property type="match status" value="1"/>
</dbReference>
<feature type="region of interest" description="Disordered" evidence="1">
    <location>
        <begin position="1231"/>
        <end position="1253"/>
    </location>
</feature>
<gene>
    <name evidence="3" type="ORF">rosag_21280</name>
</gene>
<proteinExistence type="predicted"/>